<dbReference type="PANTHER" id="PTHR11733:SF241">
    <property type="entry name" value="GH26575P-RELATED"/>
    <property type="match status" value="1"/>
</dbReference>
<dbReference type="AlphaFoldDB" id="A0A9D4PTU5"/>
<dbReference type="InterPro" id="IPR008753">
    <property type="entry name" value="Peptidase_M13_N"/>
</dbReference>
<keyword evidence="4" id="KW-1185">Reference proteome</keyword>
<name>A0A9D4PTU5_RHISA</name>
<dbReference type="InterPro" id="IPR000718">
    <property type="entry name" value="Peptidase_M13"/>
</dbReference>
<dbReference type="InterPro" id="IPR042089">
    <property type="entry name" value="Peptidase_M13_dom_2"/>
</dbReference>
<sequence length="443" mass="50160">MYCNTAACGAFARLLKTSVNRSVNPCDSFGTFVCSGWRRQNPYSVREYHYRVTLDYMSRLTDSVQIPPSGQNALQQVAAFYRSCTQLPTSGHDDIRLVKMWLVEAGVLWPVSPANPSVLDTLAYLALNLGWSSIVDIEVETTGRESAVISLTPSFSFFLINNLNLSTTDRRKVFNLLREAFQPNDDMIDHPLATFADIAHLQEDMVDDLTKASVHRHPGPLKEEALYPSPGEWNATIARHTPTGATVSFRSTHPLFVRTFARLWQEHGEGEAHLLVSWYAVRFAANFAHATLVNSDSGTEEEEQFHRNHFCIVPLYVALGDIVFASYSADVFPVRARQDVRTLVLSVRETFRLEIRYQRGSLFRLELRLPDFGDVFALNWRSAVRALQRTEKPPRRSLSPDTLYHARLFETMPKLRDFVLLPAALTFPMYDAGATTAADMFQE</sequence>
<evidence type="ECO:0000256" key="1">
    <source>
        <dbReference type="ARBA" id="ARBA00007357"/>
    </source>
</evidence>
<evidence type="ECO:0000313" key="3">
    <source>
        <dbReference type="EMBL" id="KAH7952279.1"/>
    </source>
</evidence>
<feature type="domain" description="Peptidase M13 N-terminal" evidence="2">
    <location>
        <begin position="25"/>
        <end position="355"/>
    </location>
</feature>
<comment type="similarity">
    <text evidence="1">Belongs to the peptidase M13 family.</text>
</comment>
<dbReference type="Pfam" id="PF05649">
    <property type="entry name" value="Peptidase_M13_N"/>
    <property type="match status" value="1"/>
</dbReference>
<evidence type="ECO:0000313" key="4">
    <source>
        <dbReference type="Proteomes" id="UP000821837"/>
    </source>
</evidence>
<protein>
    <recommendedName>
        <fullName evidence="2">Peptidase M13 N-terminal domain-containing protein</fullName>
    </recommendedName>
</protein>
<gene>
    <name evidence="3" type="ORF">HPB52_021129</name>
</gene>
<reference evidence="3" key="1">
    <citation type="journal article" date="2020" name="Cell">
        <title>Large-Scale Comparative Analyses of Tick Genomes Elucidate Their Genetic Diversity and Vector Capacities.</title>
        <authorList>
            <consortium name="Tick Genome and Microbiome Consortium (TIGMIC)"/>
            <person name="Jia N."/>
            <person name="Wang J."/>
            <person name="Shi W."/>
            <person name="Du L."/>
            <person name="Sun Y."/>
            <person name="Zhan W."/>
            <person name="Jiang J.F."/>
            <person name="Wang Q."/>
            <person name="Zhang B."/>
            <person name="Ji P."/>
            <person name="Bell-Sakyi L."/>
            <person name="Cui X.M."/>
            <person name="Yuan T.T."/>
            <person name="Jiang B.G."/>
            <person name="Yang W.F."/>
            <person name="Lam T.T."/>
            <person name="Chang Q.C."/>
            <person name="Ding S.J."/>
            <person name="Wang X.J."/>
            <person name="Zhu J.G."/>
            <person name="Ruan X.D."/>
            <person name="Zhao L."/>
            <person name="Wei J.T."/>
            <person name="Ye R.Z."/>
            <person name="Que T.C."/>
            <person name="Du C.H."/>
            <person name="Zhou Y.H."/>
            <person name="Cheng J.X."/>
            <person name="Dai P.F."/>
            <person name="Guo W.B."/>
            <person name="Han X.H."/>
            <person name="Huang E.J."/>
            <person name="Li L.F."/>
            <person name="Wei W."/>
            <person name="Gao Y.C."/>
            <person name="Liu J.Z."/>
            <person name="Shao H.Z."/>
            <person name="Wang X."/>
            <person name="Wang C.C."/>
            <person name="Yang T.C."/>
            <person name="Huo Q.B."/>
            <person name="Li W."/>
            <person name="Chen H.Y."/>
            <person name="Chen S.E."/>
            <person name="Zhou L.G."/>
            <person name="Ni X.B."/>
            <person name="Tian J.H."/>
            <person name="Sheng Y."/>
            <person name="Liu T."/>
            <person name="Pan Y.S."/>
            <person name="Xia L.Y."/>
            <person name="Li J."/>
            <person name="Zhao F."/>
            <person name="Cao W.C."/>
        </authorList>
    </citation>
    <scope>NUCLEOTIDE SEQUENCE</scope>
    <source>
        <strain evidence="3">Rsan-2018</strain>
    </source>
</reference>
<dbReference type="PANTHER" id="PTHR11733">
    <property type="entry name" value="ZINC METALLOPROTEASE FAMILY M13 NEPRILYSIN-RELATED"/>
    <property type="match status" value="1"/>
</dbReference>
<dbReference type="Gene3D" id="1.10.1380.10">
    <property type="entry name" value="Neutral endopeptidase , domain2"/>
    <property type="match status" value="1"/>
</dbReference>
<dbReference type="InterPro" id="IPR024079">
    <property type="entry name" value="MetalloPept_cat_dom_sf"/>
</dbReference>
<accession>A0A9D4PTU5</accession>
<comment type="caution">
    <text evidence="3">The sequence shown here is derived from an EMBL/GenBank/DDBJ whole genome shotgun (WGS) entry which is preliminary data.</text>
</comment>
<reference evidence="3" key="2">
    <citation type="submission" date="2021-09" db="EMBL/GenBank/DDBJ databases">
        <authorList>
            <person name="Jia N."/>
            <person name="Wang J."/>
            <person name="Shi W."/>
            <person name="Du L."/>
            <person name="Sun Y."/>
            <person name="Zhan W."/>
            <person name="Jiang J."/>
            <person name="Wang Q."/>
            <person name="Zhang B."/>
            <person name="Ji P."/>
            <person name="Sakyi L.B."/>
            <person name="Cui X."/>
            <person name="Yuan T."/>
            <person name="Jiang B."/>
            <person name="Yang W."/>
            <person name="Lam T.T.-Y."/>
            <person name="Chang Q."/>
            <person name="Ding S."/>
            <person name="Wang X."/>
            <person name="Zhu J."/>
            <person name="Ruan X."/>
            <person name="Zhao L."/>
            <person name="Wei J."/>
            <person name="Que T."/>
            <person name="Du C."/>
            <person name="Cheng J."/>
            <person name="Dai P."/>
            <person name="Han X."/>
            <person name="Huang E."/>
            <person name="Gao Y."/>
            <person name="Liu J."/>
            <person name="Shao H."/>
            <person name="Ye R."/>
            <person name="Li L."/>
            <person name="Wei W."/>
            <person name="Wang X."/>
            <person name="Wang C."/>
            <person name="Huo Q."/>
            <person name="Li W."/>
            <person name="Guo W."/>
            <person name="Chen H."/>
            <person name="Chen S."/>
            <person name="Zhou L."/>
            <person name="Zhou L."/>
            <person name="Ni X."/>
            <person name="Tian J."/>
            <person name="Zhou Y."/>
            <person name="Sheng Y."/>
            <person name="Liu T."/>
            <person name="Pan Y."/>
            <person name="Xia L."/>
            <person name="Li J."/>
            <person name="Zhao F."/>
            <person name="Cao W."/>
        </authorList>
    </citation>
    <scope>NUCLEOTIDE SEQUENCE</scope>
    <source>
        <strain evidence="3">Rsan-2018</strain>
        <tissue evidence="3">Larvae</tissue>
    </source>
</reference>
<dbReference type="GO" id="GO:0005886">
    <property type="term" value="C:plasma membrane"/>
    <property type="evidence" value="ECO:0007669"/>
    <property type="project" value="TreeGrafter"/>
</dbReference>
<dbReference type="GO" id="GO:0004222">
    <property type="term" value="F:metalloendopeptidase activity"/>
    <property type="evidence" value="ECO:0007669"/>
    <property type="project" value="InterPro"/>
</dbReference>
<dbReference type="VEuPathDB" id="VectorBase:RSAN_056230"/>
<dbReference type="Proteomes" id="UP000821837">
    <property type="component" value="Chromosome 5"/>
</dbReference>
<dbReference type="PROSITE" id="PS51885">
    <property type="entry name" value="NEPRILYSIN"/>
    <property type="match status" value="1"/>
</dbReference>
<dbReference type="EMBL" id="JABSTV010001251">
    <property type="protein sequence ID" value="KAH7952279.1"/>
    <property type="molecule type" value="Genomic_DNA"/>
</dbReference>
<dbReference type="GO" id="GO:0016485">
    <property type="term" value="P:protein processing"/>
    <property type="evidence" value="ECO:0007669"/>
    <property type="project" value="TreeGrafter"/>
</dbReference>
<dbReference type="SUPFAM" id="SSF55486">
    <property type="entry name" value="Metalloproteases ('zincins'), catalytic domain"/>
    <property type="match status" value="1"/>
</dbReference>
<organism evidence="3 4">
    <name type="scientific">Rhipicephalus sanguineus</name>
    <name type="common">Brown dog tick</name>
    <name type="synonym">Ixodes sanguineus</name>
    <dbReference type="NCBI Taxonomy" id="34632"/>
    <lineage>
        <taxon>Eukaryota</taxon>
        <taxon>Metazoa</taxon>
        <taxon>Ecdysozoa</taxon>
        <taxon>Arthropoda</taxon>
        <taxon>Chelicerata</taxon>
        <taxon>Arachnida</taxon>
        <taxon>Acari</taxon>
        <taxon>Parasitiformes</taxon>
        <taxon>Ixodida</taxon>
        <taxon>Ixodoidea</taxon>
        <taxon>Ixodidae</taxon>
        <taxon>Rhipicephalinae</taxon>
        <taxon>Rhipicephalus</taxon>
        <taxon>Rhipicephalus</taxon>
    </lineage>
</organism>
<dbReference type="Gene3D" id="3.40.390.10">
    <property type="entry name" value="Collagenase (Catalytic Domain)"/>
    <property type="match status" value="1"/>
</dbReference>
<proteinExistence type="inferred from homology"/>
<evidence type="ECO:0000259" key="2">
    <source>
        <dbReference type="Pfam" id="PF05649"/>
    </source>
</evidence>